<protein>
    <submittedName>
        <fullName evidence="1">Partial OrfB transposase, IS605 family</fullName>
    </submittedName>
</protein>
<evidence type="ECO:0000313" key="2">
    <source>
        <dbReference type="Proteomes" id="UP000076770"/>
    </source>
</evidence>
<dbReference type="Proteomes" id="UP000076770">
    <property type="component" value="Chromosome i"/>
</dbReference>
<gene>
    <name evidence="1" type="ORF">SSOP1_1443</name>
</gene>
<accession>A0A157T0Q0</accession>
<name>A0A157T0Q0_SACSO</name>
<dbReference type="EMBL" id="LT549890">
    <property type="protein sequence ID" value="SAI84997.1"/>
    <property type="molecule type" value="Genomic_DNA"/>
</dbReference>
<dbReference type="PATRIC" id="fig|2287.9.peg.1474"/>
<evidence type="ECO:0000313" key="1">
    <source>
        <dbReference type="EMBL" id="SAI84997.1"/>
    </source>
</evidence>
<sequence>MDDVVVGKDDVKYVRIPTRLAEAHHWKSLAESLQRKYSRRWRSNREILLRIRSFHLKARRIMEDFARKVGKWVVDEAKRMGANVVKLERLTNMIKR</sequence>
<proteinExistence type="predicted"/>
<reference evidence="2" key="1">
    <citation type="submission" date="2016-04" db="EMBL/GenBank/DDBJ databases">
        <authorList>
            <person name="Shah S.A."/>
            <person name="Garrett R.A."/>
        </authorList>
    </citation>
    <scope>NUCLEOTIDE SEQUENCE [LARGE SCALE GENOMIC DNA]</scope>
    <source>
        <strain evidence="2">ATCC 35091 / DSM 1616 / JCM 8930 / NBRC 15331 / P1</strain>
    </source>
</reference>
<organism evidence="1 2">
    <name type="scientific">Saccharolobus solfataricus</name>
    <name type="common">Sulfolobus solfataricus</name>
    <dbReference type="NCBI Taxonomy" id="2287"/>
    <lineage>
        <taxon>Archaea</taxon>
        <taxon>Thermoproteota</taxon>
        <taxon>Thermoprotei</taxon>
        <taxon>Sulfolobales</taxon>
        <taxon>Sulfolobaceae</taxon>
        <taxon>Saccharolobus</taxon>
    </lineage>
</organism>
<dbReference type="AlphaFoldDB" id="A0A157T0Q0"/>